<comment type="function">
    <text evidence="13">Catalyzes the condensation of ATP and 5-phosphoribose 1-diphosphate to form N'-(5'-phosphoribosyl)-ATP (PR-ATP). Has a crucial role in the pathway because the rate of histidine biosynthesis seems to be controlled primarily by regulation of HisG enzymatic activity.</text>
</comment>
<gene>
    <name evidence="15" type="ORF">MNBD_DELTA01-1079</name>
</gene>
<comment type="pathway">
    <text evidence="3">Amino-acid biosynthesis; L-histidine biosynthesis; L-histidine from 5-phospho-alpha-D-ribose 1-diphosphate: step 1/9.</text>
</comment>
<dbReference type="Pfam" id="PF01634">
    <property type="entry name" value="HisG"/>
    <property type="match status" value="1"/>
</dbReference>
<protein>
    <recommendedName>
        <fullName evidence="5">ATP phosphoribosyltransferase</fullName>
        <ecNumber evidence="5">2.4.2.17</ecNumber>
    </recommendedName>
</protein>
<dbReference type="EC" id="2.4.2.17" evidence="5"/>
<dbReference type="SUPFAM" id="SSF53850">
    <property type="entry name" value="Periplasmic binding protein-like II"/>
    <property type="match status" value="1"/>
</dbReference>
<dbReference type="InterPro" id="IPR013820">
    <property type="entry name" value="ATP_PRibTrfase_cat"/>
</dbReference>
<proteinExistence type="inferred from homology"/>
<keyword evidence="12" id="KW-0368">Histidine biosynthesis</keyword>
<keyword evidence="7" id="KW-0028">Amino-acid biosynthesis</keyword>
<evidence type="ECO:0000256" key="9">
    <source>
        <dbReference type="ARBA" id="ARBA00022679"/>
    </source>
</evidence>
<keyword evidence="10" id="KW-0547">Nucleotide-binding</keyword>
<dbReference type="GO" id="GO:0005524">
    <property type="term" value="F:ATP binding"/>
    <property type="evidence" value="ECO:0007669"/>
    <property type="project" value="UniProtKB-KW"/>
</dbReference>
<evidence type="ECO:0000256" key="10">
    <source>
        <dbReference type="ARBA" id="ARBA00022741"/>
    </source>
</evidence>
<organism evidence="15">
    <name type="scientific">hydrothermal vent metagenome</name>
    <dbReference type="NCBI Taxonomy" id="652676"/>
    <lineage>
        <taxon>unclassified sequences</taxon>
        <taxon>metagenomes</taxon>
        <taxon>ecological metagenomes</taxon>
    </lineage>
</organism>
<dbReference type="FunFam" id="3.40.190.10:FF:000011">
    <property type="entry name" value="ATP phosphoribosyltransferase"/>
    <property type="match status" value="1"/>
</dbReference>
<evidence type="ECO:0000256" key="1">
    <source>
        <dbReference type="ARBA" id="ARBA00000915"/>
    </source>
</evidence>
<evidence type="ECO:0000256" key="12">
    <source>
        <dbReference type="ARBA" id="ARBA00023102"/>
    </source>
</evidence>
<evidence type="ECO:0000256" key="3">
    <source>
        <dbReference type="ARBA" id="ARBA00004667"/>
    </source>
</evidence>
<comment type="subcellular location">
    <subcellularLocation>
        <location evidence="2">Cytoplasm</location>
    </subcellularLocation>
</comment>
<dbReference type="NCBIfam" id="TIGR00070">
    <property type="entry name" value="hisG"/>
    <property type="match status" value="1"/>
</dbReference>
<evidence type="ECO:0000256" key="11">
    <source>
        <dbReference type="ARBA" id="ARBA00022840"/>
    </source>
</evidence>
<dbReference type="InterPro" id="IPR018198">
    <property type="entry name" value="ATP_PRibTrfase_CS"/>
</dbReference>
<accession>A0A3B0QW83</accession>
<keyword evidence="11" id="KW-0067">ATP-binding</keyword>
<dbReference type="PANTHER" id="PTHR21403">
    <property type="entry name" value="ATP PHOSPHORIBOSYLTRANSFERASE ATP-PRTASE"/>
    <property type="match status" value="1"/>
</dbReference>
<keyword evidence="6" id="KW-0963">Cytoplasm</keyword>
<evidence type="ECO:0000256" key="7">
    <source>
        <dbReference type="ARBA" id="ARBA00022605"/>
    </source>
</evidence>
<keyword evidence="9 15" id="KW-0808">Transferase</keyword>
<dbReference type="PROSITE" id="PS01316">
    <property type="entry name" value="ATP_P_PHORIBOSYLTR"/>
    <property type="match status" value="1"/>
</dbReference>
<evidence type="ECO:0000256" key="6">
    <source>
        <dbReference type="ARBA" id="ARBA00022490"/>
    </source>
</evidence>
<keyword evidence="8 15" id="KW-0328">Glycosyltransferase</keyword>
<dbReference type="UniPathway" id="UPA00031">
    <property type="reaction ID" value="UER00006"/>
</dbReference>
<evidence type="ECO:0000313" key="15">
    <source>
        <dbReference type="EMBL" id="VAV84441.1"/>
    </source>
</evidence>
<dbReference type="GO" id="GO:0000105">
    <property type="term" value="P:L-histidine biosynthetic process"/>
    <property type="evidence" value="ECO:0007669"/>
    <property type="project" value="UniProtKB-UniPathway"/>
</dbReference>
<dbReference type="InterPro" id="IPR001348">
    <property type="entry name" value="ATP_PRibTrfase_HisG"/>
</dbReference>
<name>A0A3B0QW83_9ZZZZ</name>
<evidence type="ECO:0000256" key="4">
    <source>
        <dbReference type="ARBA" id="ARBA00009489"/>
    </source>
</evidence>
<comment type="similarity">
    <text evidence="4">Belongs to the ATP phosphoribosyltransferase family. Short subfamily.</text>
</comment>
<evidence type="ECO:0000256" key="8">
    <source>
        <dbReference type="ARBA" id="ARBA00022676"/>
    </source>
</evidence>
<dbReference type="CDD" id="cd13595">
    <property type="entry name" value="PBP2_HisGs"/>
    <property type="match status" value="1"/>
</dbReference>
<evidence type="ECO:0000256" key="5">
    <source>
        <dbReference type="ARBA" id="ARBA00011946"/>
    </source>
</evidence>
<dbReference type="GO" id="GO:0005737">
    <property type="term" value="C:cytoplasm"/>
    <property type="evidence" value="ECO:0007669"/>
    <property type="project" value="UniProtKB-SubCell"/>
</dbReference>
<dbReference type="HAMAP" id="MF_01018">
    <property type="entry name" value="HisG_Short"/>
    <property type="match status" value="1"/>
</dbReference>
<comment type="catalytic activity">
    <reaction evidence="1">
        <text>1-(5-phospho-beta-D-ribosyl)-ATP + diphosphate = 5-phospho-alpha-D-ribose 1-diphosphate + ATP</text>
        <dbReference type="Rhea" id="RHEA:18473"/>
        <dbReference type="ChEBI" id="CHEBI:30616"/>
        <dbReference type="ChEBI" id="CHEBI:33019"/>
        <dbReference type="ChEBI" id="CHEBI:58017"/>
        <dbReference type="ChEBI" id="CHEBI:73183"/>
        <dbReference type="EC" id="2.4.2.17"/>
    </reaction>
</comment>
<evidence type="ECO:0000259" key="14">
    <source>
        <dbReference type="Pfam" id="PF01634"/>
    </source>
</evidence>
<dbReference type="AlphaFoldDB" id="A0A3B0QW83"/>
<dbReference type="EMBL" id="UOEA01000067">
    <property type="protein sequence ID" value="VAV84441.1"/>
    <property type="molecule type" value="Genomic_DNA"/>
</dbReference>
<reference evidence="15" key="1">
    <citation type="submission" date="2018-06" db="EMBL/GenBank/DDBJ databases">
        <authorList>
            <person name="Zhirakovskaya E."/>
        </authorList>
    </citation>
    <scope>NUCLEOTIDE SEQUENCE</scope>
</reference>
<dbReference type="InterPro" id="IPR024893">
    <property type="entry name" value="ATP_PRibTrfase_HisG_short"/>
</dbReference>
<dbReference type="PANTHER" id="PTHR21403:SF8">
    <property type="entry name" value="ATP PHOSPHORIBOSYLTRANSFERASE"/>
    <property type="match status" value="1"/>
</dbReference>
<sequence length="220" mass="24645">MKSSENIKDERPLTIALPKGRIMKETLKLLERAGIDTSFVSSTDRRLIFEDPKEGLRFMIVRGQDVPTYVEYGAADMGVAGKDVLVEQARDLYEPLNLGIGACRMVVAEPAELKEIDNPSLWTHIRVATKYPEITTKHFLSKGIQVEIIKLYGSIELAPLLGLSERIVDLVETGETLKSNGLVEVETIMEITSSMVCNRASLKTRPRRIKEFLERLSAVI</sequence>
<feature type="domain" description="ATP phosphoribosyltransferase catalytic" evidence="14">
    <location>
        <begin position="62"/>
        <end position="217"/>
    </location>
</feature>
<dbReference type="GO" id="GO:0003879">
    <property type="term" value="F:ATP phosphoribosyltransferase activity"/>
    <property type="evidence" value="ECO:0007669"/>
    <property type="project" value="UniProtKB-EC"/>
</dbReference>
<dbReference type="Gene3D" id="3.40.190.10">
    <property type="entry name" value="Periplasmic binding protein-like II"/>
    <property type="match status" value="2"/>
</dbReference>
<evidence type="ECO:0000256" key="2">
    <source>
        <dbReference type="ARBA" id="ARBA00004496"/>
    </source>
</evidence>
<evidence type="ECO:0000256" key="13">
    <source>
        <dbReference type="ARBA" id="ARBA00024861"/>
    </source>
</evidence>